<evidence type="ECO:0000256" key="3">
    <source>
        <dbReference type="ARBA" id="ARBA00023002"/>
    </source>
</evidence>
<dbReference type="Proteomes" id="UP000261620">
    <property type="component" value="Unplaced"/>
</dbReference>
<dbReference type="GO" id="GO:0051903">
    <property type="term" value="F:S-(hydroxymethyl)glutathione dehydrogenase [NAD(P)+] activity"/>
    <property type="evidence" value="ECO:0007669"/>
    <property type="project" value="TreeGrafter"/>
</dbReference>
<evidence type="ECO:0000256" key="1">
    <source>
        <dbReference type="ARBA" id="ARBA00022723"/>
    </source>
</evidence>
<reference evidence="6" key="2">
    <citation type="submission" date="2025-09" db="UniProtKB">
        <authorList>
            <consortium name="Ensembl"/>
        </authorList>
    </citation>
    <scope>IDENTIFICATION</scope>
</reference>
<dbReference type="PANTHER" id="PTHR43880">
    <property type="entry name" value="ALCOHOL DEHYDROGENASE"/>
    <property type="match status" value="1"/>
</dbReference>
<dbReference type="PROSITE" id="PS00059">
    <property type="entry name" value="ADH_ZINC"/>
    <property type="match status" value="1"/>
</dbReference>
<evidence type="ECO:0000256" key="4">
    <source>
        <dbReference type="ARBA" id="ARBA00023027"/>
    </source>
</evidence>
<evidence type="ECO:0000256" key="2">
    <source>
        <dbReference type="ARBA" id="ARBA00022833"/>
    </source>
</evidence>
<dbReference type="PANTHER" id="PTHR43880:SF12">
    <property type="entry name" value="ALCOHOL DEHYDROGENASE CLASS-3"/>
    <property type="match status" value="1"/>
</dbReference>
<organism evidence="6 7">
    <name type="scientific">Mola mola</name>
    <name type="common">Ocean sunfish</name>
    <name type="synonym">Tetraodon mola</name>
    <dbReference type="NCBI Taxonomy" id="94237"/>
    <lineage>
        <taxon>Eukaryota</taxon>
        <taxon>Metazoa</taxon>
        <taxon>Chordata</taxon>
        <taxon>Craniata</taxon>
        <taxon>Vertebrata</taxon>
        <taxon>Euteleostomi</taxon>
        <taxon>Actinopterygii</taxon>
        <taxon>Neopterygii</taxon>
        <taxon>Teleostei</taxon>
        <taxon>Neoteleostei</taxon>
        <taxon>Acanthomorphata</taxon>
        <taxon>Eupercaria</taxon>
        <taxon>Tetraodontiformes</taxon>
        <taxon>Molidae</taxon>
        <taxon>Mola</taxon>
    </lineage>
</organism>
<evidence type="ECO:0000313" key="6">
    <source>
        <dbReference type="Ensembl" id="ENSMMOP00000003932.1"/>
    </source>
</evidence>
<dbReference type="SUPFAM" id="SSF50129">
    <property type="entry name" value="GroES-like"/>
    <property type="match status" value="1"/>
</dbReference>
<dbReference type="InterPro" id="IPR011032">
    <property type="entry name" value="GroES-like_sf"/>
</dbReference>
<protein>
    <recommendedName>
        <fullName evidence="5">Alcohol dehydrogenase-like N-terminal domain-containing protein</fullName>
    </recommendedName>
</protein>
<dbReference type="Ensembl" id="ENSMMOT00000004003.1">
    <property type="protein sequence ID" value="ENSMMOP00000003932.1"/>
    <property type="gene ID" value="ENSMMOG00000002523.1"/>
</dbReference>
<sequence length="99" mass="10652">LVIHCKAAVAWEAGKPLVMEEVEVAPPKPGEVRLKIVATGICHTDSYTLSGSDPEGIFPVVLGHEGAGIVESVGEGVTRFQEHQHHDLSIMYLLLLLTL</sequence>
<dbReference type="GO" id="GO:0008270">
    <property type="term" value="F:zinc ion binding"/>
    <property type="evidence" value="ECO:0007669"/>
    <property type="project" value="InterPro"/>
</dbReference>
<dbReference type="AlphaFoldDB" id="A0A3Q3VY11"/>
<dbReference type="Gene3D" id="3.90.180.10">
    <property type="entry name" value="Medium-chain alcohol dehydrogenases, catalytic domain"/>
    <property type="match status" value="1"/>
</dbReference>
<name>A0A3Q3VY11_MOLML</name>
<dbReference type="InterPro" id="IPR013154">
    <property type="entry name" value="ADH-like_N"/>
</dbReference>
<proteinExistence type="predicted"/>
<evidence type="ECO:0000259" key="5">
    <source>
        <dbReference type="Pfam" id="PF08240"/>
    </source>
</evidence>
<keyword evidence="4" id="KW-0520">NAD</keyword>
<evidence type="ECO:0000313" key="7">
    <source>
        <dbReference type="Proteomes" id="UP000261620"/>
    </source>
</evidence>
<dbReference type="InterPro" id="IPR002328">
    <property type="entry name" value="ADH_Zn_CS"/>
</dbReference>
<feature type="domain" description="Alcohol dehydrogenase-like N-terminal" evidence="5">
    <location>
        <begin position="28"/>
        <end position="82"/>
    </location>
</feature>
<dbReference type="GO" id="GO:0005829">
    <property type="term" value="C:cytosol"/>
    <property type="evidence" value="ECO:0007669"/>
    <property type="project" value="TreeGrafter"/>
</dbReference>
<keyword evidence="2" id="KW-0862">Zinc</keyword>
<reference evidence="6" key="1">
    <citation type="submission" date="2025-08" db="UniProtKB">
        <authorList>
            <consortium name="Ensembl"/>
        </authorList>
    </citation>
    <scope>IDENTIFICATION</scope>
</reference>
<keyword evidence="3" id="KW-0560">Oxidoreductase</keyword>
<dbReference type="GO" id="GO:0046294">
    <property type="term" value="P:formaldehyde catabolic process"/>
    <property type="evidence" value="ECO:0007669"/>
    <property type="project" value="TreeGrafter"/>
</dbReference>
<keyword evidence="7" id="KW-1185">Reference proteome</keyword>
<dbReference type="Pfam" id="PF08240">
    <property type="entry name" value="ADH_N"/>
    <property type="match status" value="1"/>
</dbReference>
<accession>A0A3Q3VY11</accession>
<keyword evidence="1" id="KW-0479">Metal-binding</keyword>